<dbReference type="InterPro" id="IPR014710">
    <property type="entry name" value="RmlC-like_jellyroll"/>
</dbReference>
<evidence type="ECO:0000313" key="2">
    <source>
        <dbReference type="EMBL" id="QBG36120.1"/>
    </source>
</evidence>
<dbReference type="Gene3D" id="2.60.120.10">
    <property type="entry name" value="Jelly Rolls"/>
    <property type="match status" value="1"/>
</dbReference>
<reference evidence="2 3" key="1">
    <citation type="submission" date="2018-12" db="EMBL/GenBank/DDBJ databases">
        <title>Complete genome of Litorilituus sediminis.</title>
        <authorList>
            <person name="Liu A."/>
            <person name="Rong J."/>
        </authorList>
    </citation>
    <scope>NUCLEOTIDE SEQUENCE [LARGE SCALE GENOMIC DNA]</scope>
    <source>
        <strain evidence="2 3">JCM 17549</strain>
    </source>
</reference>
<gene>
    <name evidence="2" type="ORF">EMK97_10550</name>
</gene>
<dbReference type="AlphaFoldDB" id="A0A4V0ZG55"/>
<sequence length="194" mass="22373">MPLQHLKATLEKYHPLSDEAWLAYKACCKVTSVKKGEVIYAIGAVPTSFAFLHQGLVRAYVLDEQGNEYNKNFFAQGRFPGCMTALLKNEPSWLAVQALEDCQLVEIDHRAYRQAMLNNADLMQFHINYLETHWLLEKEPKEIGFLQFEAKERYLKFLADFADILPRLAQYHVASYLGITATQLSRIKKELKTE</sequence>
<dbReference type="OrthoDB" id="9798104at2"/>
<proteinExistence type="predicted"/>
<dbReference type="CDD" id="cd00038">
    <property type="entry name" value="CAP_ED"/>
    <property type="match status" value="1"/>
</dbReference>
<dbReference type="KEGG" id="lsd:EMK97_10550"/>
<dbReference type="PROSITE" id="PS50042">
    <property type="entry name" value="CNMP_BINDING_3"/>
    <property type="match status" value="1"/>
</dbReference>
<feature type="domain" description="Cyclic nucleotide-binding" evidence="1">
    <location>
        <begin position="33"/>
        <end position="133"/>
    </location>
</feature>
<accession>A0A4V0ZG55</accession>
<dbReference type="Pfam" id="PF00027">
    <property type="entry name" value="cNMP_binding"/>
    <property type="match status" value="1"/>
</dbReference>
<organism evidence="2 3">
    <name type="scientific">Litorilituus sediminis</name>
    <dbReference type="NCBI Taxonomy" id="718192"/>
    <lineage>
        <taxon>Bacteria</taxon>
        <taxon>Pseudomonadati</taxon>
        <taxon>Pseudomonadota</taxon>
        <taxon>Gammaproteobacteria</taxon>
        <taxon>Alteromonadales</taxon>
        <taxon>Colwelliaceae</taxon>
        <taxon>Litorilituus</taxon>
    </lineage>
</organism>
<dbReference type="InterPro" id="IPR000595">
    <property type="entry name" value="cNMP-bd_dom"/>
</dbReference>
<dbReference type="InterPro" id="IPR018490">
    <property type="entry name" value="cNMP-bd_dom_sf"/>
</dbReference>
<dbReference type="Proteomes" id="UP000290244">
    <property type="component" value="Chromosome"/>
</dbReference>
<protein>
    <submittedName>
        <fullName evidence="2">Crp/Fnr family transcriptional regulator</fullName>
    </submittedName>
</protein>
<dbReference type="SUPFAM" id="SSF51206">
    <property type="entry name" value="cAMP-binding domain-like"/>
    <property type="match status" value="1"/>
</dbReference>
<dbReference type="SMART" id="SM00100">
    <property type="entry name" value="cNMP"/>
    <property type="match status" value="1"/>
</dbReference>
<keyword evidence="3" id="KW-1185">Reference proteome</keyword>
<name>A0A4V0ZG55_9GAMM</name>
<evidence type="ECO:0000313" key="3">
    <source>
        <dbReference type="Proteomes" id="UP000290244"/>
    </source>
</evidence>
<evidence type="ECO:0000259" key="1">
    <source>
        <dbReference type="PROSITE" id="PS50042"/>
    </source>
</evidence>
<dbReference type="EMBL" id="CP034759">
    <property type="protein sequence ID" value="QBG36120.1"/>
    <property type="molecule type" value="Genomic_DNA"/>
</dbReference>